<feature type="transmembrane region" description="Helical" evidence="7">
    <location>
        <begin position="494"/>
        <end position="513"/>
    </location>
</feature>
<evidence type="ECO:0000256" key="4">
    <source>
        <dbReference type="ARBA" id="ARBA00022970"/>
    </source>
</evidence>
<comment type="caution">
    <text evidence="9">The sequence shown here is derived from an EMBL/GenBank/DDBJ whole genome shotgun (WGS) entry which is preliminary data.</text>
</comment>
<evidence type="ECO:0000313" key="9">
    <source>
        <dbReference type="EMBL" id="CCA70608.1"/>
    </source>
</evidence>
<dbReference type="eggNOG" id="KOG1286">
    <property type="taxonomic scope" value="Eukaryota"/>
</dbReference>
<feature type="transmembrane region" description="Helical" evidence="7">
    <location>
        <begin position="465"/>
        <end position="482"/>
    </location>
</feature>
<keyword evidence="6 7" id="KW-0472">Membrane</keyword>
<dbReference type="OMA" id="LTAYINI"/>
<evidence type="ECO:0000256" key="5">
    <source>
        <dbReference type="ARBA" id="ARBA00022989"/>
    </source>
</evidence>
<evidence type="ECO:0000259" key="8">
    <source>
        <dbReference type="Pfam" id="PF00324"/>
    </source>
</evidence>
<feature type="transmembrane region" description="Helical" evidence="7">
    <location>
        <begin position="389"/>
        <end position="408"/>
    </location>
</feature>
<proteinExistence type="predicted"/>
<reference evidence="9 10" key="1">
    <citation type="journal article" date="2011" name="PLoS Pathog.">
        <title>Endophytic Life Strategies Decoded by Genome and Transcriptome Analyses of the Mutualistic Root Symbiont Piriformospora indica.</title>
        <authorList>
            <person name="Zuccaro A."/>
            <person name="Lahrmann U."/>
            <person name="Guldener U."/>
            <person name="Langen G."/>
            <person name="Pfiffi S."/>
            <person name="Biedenkopf D."/>
            <person name="Wong P."/>
            <person name="Samans B."/>
            <person name="Grimm C."/>
            <person name="Basiewicz M."/>
            <person name="Murat C."/>
            <person name="Martin F."/>
            <person name="Kogel K.H."/>
        </authorList>
    </citation>
    <scope>NUCLEOTIDE SEQUENCE [LARGE SCALE GENOMIC DNA]</scope>
    <source>
        <strain evidence="9 10">DSM 11827</strain>
    </source>
</reference>
<feature type="transmembrane region" description="Helical" evidence="7">
    <location>
        <begin position="291"/>
        <end position="310"/>
    </location>
</feature>
<feature type="transmembrane region" description="Helical" evidence="7">
    <location>
        <begin position="63"/>
        <end position="82"/>
    </location>
</feature>
<dbReference type="InParanoid" id="G4TH30"/>
<evidence type="ECO:0000256" key="6">
    <source>
        <dbReference type="ARBA" id="ARBA00023136"/>
    </source>
</evidence>
<evidence type="ECO:0000256" key="3">
    <source>
        <dbReference type="ARBA" id="ARBA00022692"/>
    </source>
</evidence>
<feature type="transmembrane region" description="Helical" evidence="7">
    <location>
        <begin position="197"/>
        <end position="220"/>
    </location>
</feature>
<dbReference type="GO" id="GO:0015171">
    <property type="term" value="F:amino acid transmembrane transporter activity"/>
    <property type="evidence" value="ECO:0007669"/>
    <property type="project" value="TreeGrafter"/>
</dbReference>
<keyword evidence="4" id="KW-0029">Amino-acid transport</keyword>
<name>G4TH30_SERID</name>
<dbReference type="Proteomes" id="UP000007148">
    <property type="component" value="Unassembled WGS sequence"/>
</dbReference>
<gene>
    <name evidence="9" type="ORF">PIIN_04545</name>
</gene>
<evidence type="ECO:0000256" key="7">
    <source>
        <dbReference type="SAM" id="Phobius"/>
    </source>
</evidence>
<protein>
    <submittedName>
        <fullName evidence="9">Probable general amino acid permease</fullName>
    </submittedName>
</protein>
<dbReference type="OrthoDB" id="10062876at2759"/>
<feature type="domain" description="Amino acid permease/ SLC12A" evidence="8">
    <location>
        <begin position="60"/>
        <end position="517"/>
    </location>
</feature>
<feature type="transmembrane region" description="Helical" evidence="7">
    <location>
        <begin position="428"/>
        <end position="445"/>
    </location>
</feature>
<keyword evidence="3 7" id="KW-0812">Transmembrane</keyword>
<dbReference type="HOGENOM" id="CLU_007946_12_1_1"/>
<organism evidence="9 10">
    <name type="scientific">Serendipita indica (strain DSM 11827)</name>
    <name type="common">Root endophyte fungus</name>
    <name type="synonym">Piriformospora indica</name>
    <dbReference type="NCBI Taxonomy" id="1109443"/>
    <lineage>
        <taxon>Eukaryota</taxon>
        <taxon>Fungi</taxon>
        <taxon>Dikarya</taxon>
        <taxon>Basidiomycota</taxon>
        <taxon>Agaricomycotina</taxon>
        <taxon>Agaricomycetes</taxon>
        <taxon>Sebacinales</taxon>
        <taxon>Serendipitaceae</taxon>
        <taxon>Serendipita</taxon>
    </lineage>
</organism>
<dbReference type="PANTHER" id="PTHR43341">
    <property type="entry name" value="AMINO ACID PERMEASE"/>
    <property type="match status" value="1"/>
</dbReference>
<feature type="transmembrane region" description="Helical" evidence="7">
    <location>
        <begin position="171"/>
        <end position="191"/>
    </location>
</feature>
<evidence type="ECO:0000256" key="1">
    <source>
        <dbReference type="ARBA" id="ARBA00004141"/>
    </source>
</evidence>
<dbReference type="STRING" id="1109443.G4TH30"/>
<keyword evidence="10" id="KW-1185">Reference proteome</keyword>
<dbReference type="EMBL" id="CAFZ01000088">
    <property type="protein sequence ID" value="CCA70608.1"/>
    <property type="molecule type" value="Genomic_DNA"/>
</dbReference>
<dbReference type="AlphaFoldDB" id="G4TH30"/>
<comment type="subcellular location">
    <subcellularLocation>
        <location evidence="1">Membrane</location>
        <topology evidence="1">Multi-pass membrane protein</topology>
    </subcellularLocation>
</comment>
<dbReference type="PANTHER" id="PTHR43341:SF1">
    <property type="entry name" value="GENERAL AMINO-ACID PERMEASE GAP1"/>
    <property type="match status" value="1"/>
</dbReference>
<evidence type="ECO:0000256" key="2">
    <source>
        <dbReference type="ARBA" id="ARBA00022448"/>
    </source>
</evidence>
<dbReference type="FunFam" id="1.20.1740.10:FF:000006">
    <property type="entry name" value="General amino acid permease"/>
    <property type="match status" value="1"/>
</dbReference>
<keyword evidence="5 7" id="KW-1133">Transmembrane helix</keyword>
<dbReference type="InterPro" id="IPR050524">
    <property type="entry name" value="APC_YAT"/>
</dbReference>
<keyword evidence="2" id="KW-0813">Transport</keyword>
<dbReference type="Gene3D" id="1.20.1740.10">
    <property type="entry name" value="Amino acid/polyamine transporter I"/>
    <property type="match status" value="1"/>
</dbReference>
<dbReference type="Pfam" id="PF00324">
    <property type="entry name" value="AA_permease"/>
    <property type="match status" value="1"/>
</dbReference>
<dbReference type="PIRSF" id="PIRSF006060">
    <property type="entry name" value="AA_transporter"/>
    <property type="match status" value="1"/>
</dbReference>
<evidence type="ECO:0000313" key="10">
    <source>
        <dbReference type="Proteomes" id="UP000007148"/>
    </source>
</evidence>
<accession>G4TH30</accession>
<feature type="transmembrane region" description="Helical" evidence="7">
    <location>
        <begin position="349"/>
        <end position="369"/>
    </location>
</feature>
<dbReference type="GO" id="GO:0016020">
    <property type="term" value="C:membrane"/>
    <property type="evidence" value="ECO:0007669"/>
    <property type="project" value="UniProtKB-SubCell"/>
</dbReference>
<feature type="transmembrane region" description="Helical" evidence="7">
    <location>
        <begin position="88"/>
        <end position="108"/>
    </location>
</feature>
<sequence length="555" mass="61604">MATPLDDGYLKRHQFNTLNSSELGREDHGGIDESLPYENGRAYFHVEDLDCVQRRLGQRHAQMLAIAGTIGTGLLLGSGHAIQQAGSLSTLIAYAHVGTVAYATLCAVGEMTSFAPVSGTFPHFCSRFVDPALGFAVGWNYFYTNLLTVPSEITAAQIVLTFWDDSPGRHVLYTAILVAVTIFVNLVGKYFGETEFVMSMIKITLIIGLIMLGLIIDLGGGPDHDRRGFRTWHNPGAMNEYLKPGGLGRFLGLFSVIIQASFTFQGVELVAVAAAETESPRRNIGIAVRRVFWKIITLYMLSILVIGWTVPSNHPDLLKETGNAAESPFVIAMKIAGIKGLPHVVNAGIFLSAFSSGAAFLYSASRVLYGLALRGQAPRVFTYCTRTGLPLVSIVACSGAALLSFMTLRSGSATFFNWMVNLTTTGGYGAWFSINLAYIAFYRGMEAQNIDRQQLIYKSSLQPWLSYWGLFWTAVFILFNGFDVFFRFTTSKFITYYINIPLFLSFYFGWKWWHRTGIWRSEDIDFITGIPTIAETEVPEMPPRNLWEKIGRIII</sequence>
<dbReference type="InterPro" id="IPR004841">
    <property type="entry name" value="AA-permease/SLC12A_dom"/>
</dbReference>